<evidence type="ECO:0000256" key="5">
    <source>
        <dbReference type="ARBA" id="ARBA00023136"/>
    </source>
</evidence>
<gene>
    <name evidence="8" type="ORF">HMPREF1866_01891</name>
</gene>
<feature type="signal peptide" evidence="7">
    <location>
        <begin position="1"/>
        <end position="22"/>
    </location>
</feature>
<dbReference type="GO" id="GO:0036376">
    <property type="term" value="P:sodium ion export across plasma membrane"/>
    <property type="evidence" value="ECO:0007669"/>
    <property type="project" value="InterPro"/>
</dbReference>
<dbReference type="OrthoDB" id="1912660at2"/>
<dbReference type="Proteomes" id="UP000070394">
    <property type="component" value="Unassembled WGS sequence"/>
</dbReference>
<sequence>MKRMKRFLYLCLFVIAMLTLGACGKKSNSDTQIPDQLNEQLKQQGEGLLTQLYQMDEKQLAQVIDSAQKSDQAAFIEGLKNFEASKETVGALKGIDDTKVTFSDGNYVVKIKYTGDKRKSEMTLGFDSKTNNVSVFSITPKYSVAENMEKAALNTVLGMGTVFVILIFISFLISLFKHINTFENKLKSKAIKEPVKEVVDVKTEGENLCDDLELVAVITAAIAEFSGNDASSLIVRSIKRVKR</sequence>
<dbReference type="PATRIC" id="fig|467210.3.peg.1872"/>
<keyword evidence="9" id="KW-1185">Reference proteome</keyword>
<reference evidence="9" key="1">
    <citation type="submission" date="2016-01" db="EMBL/GenBank/DDBJ databases">
        <authorList>
            <person name="Mitreva M."/>
            <person name="Pepin K.H."/>
            <person name="Mihindukulasuriya K.A."/>
            <person name="Fulton R."/>
            <person name="Fronick C."/>
            <person name="O'Laughlin M."/>
            <person name="Miner T."/>
            <person name="Herter B."/>
            <person name="Rosa B.A."/>
            <person name="Cordes M."/>
            <person name="Tomlinson C."/>
            <person name="Wollam A."/>
            <person name="Palsikar V.B."/>
            <person name="Mardis E.R."/>
            <person name="Wilson R.K."/>
        </authorList>
    </citation>
    <scope>NUCLEOTIDE SEQUENCE [LARGE SCALE GENOMIC DNA]</scope>
    <source>
        <strain evidence="9">DNF00896</strain>
    </source>
</reference>
<dbReference type="EMBL" id="LSDA01000102">
    <property type="protein sequence ID" value="KXB56383.1"/>
    <property type="molecule type" value="Genomic_DNA"/>
</dbReference>
<keyword evidence="4 6" id="KW-1133">Transmembrane helix</keyword>
<organism evidence="8 9">
    <name type="scientific">Lachnoanaerobaculum saburreum</name>
    <dbReference type="NCBI Taxonomy" id="467210"/>
    <lineage>
        <taxon>Bacteria</taxon>
        <taxon>Bacillati</taxon>
        <taxon>Bacillota</taxon>
        <taxon>Clostridia</taxon>
        <taxon>Lachnospirales</taxon>
        <taxon>Lachnospiraceae</taxon>
        <taxon>Lachnoanaerobaculum</taxon>
    </lineage>
</organism>
<dbReference type="GO" id="GO:0015081">
    <property type="term" value="F:sodium ion transmembrane transporter activity"/>
    <property type="evidence" value="ECO:0007669"/>
    <property type="project" value="InterPro"/>
</dbReference>
<keyword evidence="7" id="KW-0732">Signal</keyword>
<evidence type="ECO:0000256" key="3">
    <source>
        <dbReference type="ARBA" id="ARBA00022692"/>
    </source>
</evidence>
<dbReference type="NCBIfam" id="TIGR01195">
    <property type="entry name" value="oadG_fam"/>
    <property type="match status" value="1"/>
</dbReference>
<dbReference type="Pfam" id="PF04277">
    <property type="entry name" value="OAD_gamma"/>
    <property type="match status" value="1"/>
</dbReference>
<comment type="caution">
    <text evidence="8">The sequence shown here is derived from an EMBL/GenBank/DDBJ whole genome shotgun (WGS) entry which is preliminary data.</text>
</comment>
<evidence type="ECO:0000313" key="8">
    <source>
        <dbReference type="EMBL" id="KXB56383.1"/>
    </source>
</evidence>
<evidence type="ECO:0000256" key="6">
    <source>
        <dbReference type="SAM" id="Phobius"/>
    </source>
</evidence>
<feature type="chain" id="PRO_5039208022" evidence="7">
    <location>
        <begin position="23"/>
        <end position="243"/>
    </location>
</feature>
<keyword evidence="3 6" id="KW-0812">Transmembrane</keyword>
<evidence type="ECO:0000256" key="7">
    <source>
        <dbReference type="SAM" id="SignalP"/>
    </source>
</evidence>
<name>A0A133ZLP6_9FIRM</name>
<feature type="transmembrane region" description="Helical" evidence="6">
    <location>
        <begin position="156"/>
        <end position="176"/>
    </location>
</feature>
<dbReference type="AlphaFoldDB" id="A0A133ZLP6"/>
<keyword evidence="5 6" id="KW-0472">Membrane</keyword>
<dbReference type="InterPro" id="IPR005899">
    <property type="entry name" value="Na_pump_deCOase"/>
</dbReference>
<comment type="subcellular location">
    <subcellularLocation>
        <location evidence="1">Cell membrane</location>
    </subcellularLocation>
</comment>
<dbReference type="RefSeq" id="WP_060931571.1">
    <property type="nucleotide sequence ID" value="NZ_KQ959836.1"/>
</dbReference>
<accession>A0A133ZLP6</accession>
<dbReference type="GO" id="GO:0005886">
    <property type="term" value="C:plasma membrane"/>
    <property type="evidence" value="ECO:0007669"/>
    <property type="project" value="UniProtKB-SubCell"/>
</dbReference>
<evidence type="ECO:0000256" key="1">
    <source>
        <dbReference type="ARBA" id="ARBA00004236"/>
    </source>
</evidence>
<evidence type="ECO:0000256" key="2">
    <source>
        <dbReference type="ARBA" id="ARBA00022475"/>
    </source>
</evidence>
<proteinExistence type="predicted"/>
<keyword evidence="2" id="KW-1003">Cell membrane</keyword>
<protein>
    <submittedName>
        <fullName evidence="8">Sodium pump decarboxylase, gamma subunit</fullName>
    </submittedName>
</protein>
<evidence type="ECO:0000256" key="4">
    <source>
        <dbReference type="ARBA" id="ARBA00022989"/>
    </source>
</evidence>
<dbReference type="PROSITE" id="PS51257">
    <property type="entry name" value="PROKAR_LIPOPROTEIN"/>
    <property type="match status" value="1"/>
</dbReference>
<dbReference type="STRING" id="467210.HMPREF1866_01891"/>
<evidence type="ECO:0000313" key="9">
    <source>
        <dbReference type="Proteomes" id="UP000070394"/>
    </source>
</evidence>